<sequence>MAKQKSPHTQSQQNTNFAQTDLNPDDMPQTVMHGEDAAAYENNDGAQSGGTRSPKHMPGAGNSHNTGPQAVAYEGSVTSRTSRDASKQGISNRSAESEYGGQEKVVRDREDAQAGLNHSGKTPH</sequence>
<evidence type="ECO:0000313" key="2">
    <source>
        <dbReference type="EMBL" id="UWZ84944.1"/>
    </source>
</evidence>
<keyword evidence="3" id="KW-1185">Reference proteome</keyword>
<accession>A0A9J7BQI1</accession>
<dbReference type="AlphaFoldDB" id="A0A9J7BQI1"/>
<dbReference type="KEGG" id="orp:MOP44_03150"/>
<protein>
    <submittedName>
        <fullName evidence="2">Uncharacterized protein</fullName>
    </submittedName>
</protein>
<dbReference type="RefSeq" id="WP_260794450.1">
    <property type="nucleotide sequence ID" value="NZ_CP093313.1"/>
</dbReference>
<evidence type="ECO:0000313" key="3">
    <source>
        <dbReference type="Proteomes" id="UP001059380"/>
    </source>
</evidence>
<dbReference type="Proteomes" id="UP001059380">
    <property type="component" value="Chromosome"/>
</dbReference>
<evidence type="ECO:0000256" key="1">
    <source>
        <dbReference type="SAM" id="MobiDB-lite"/>
    </source>
</evidence>
<gene>
    <name evidence="2" type="ORF">MOP44_03150</name>
</gene>
<name>A0A9J7BQI1_9BACT</name>
<feature type="region of interest" description="Disordered" evidence="1">
    <location>
        <begin position="1"/>
        <end position="124"/>
    </location>
</feature>
<dbReference type="EMBL" id="CP093313">
    <property type="protein sequence ID" value="UWZ84944.1"/>
    <property type="molecule type" value="Genomic_DNA"/>
</dbReference>
<organism evidence="2 3">
    <name type="scientific">Occallatibacter riparius</name>
    <dbReference type="NCBI Taxonomy" id="1002689"/>
    <lineage>
        <taxon>Bacteria</taxon>
        <taxon>Pseudomonadati</taxon>
        <taxon>Acidobacteriota</taxon>
        <taxon>Terriglobia</taxon>
        <taxon>Terriglobales</taxon>
        <taxon>Acidobacteriaceae</taxon>
        <taxon>Occallatibacter</taxon>
    </lineage>
</organism>
<proteinExistence type="predicted"/>
<reference evidence="2" key="1">
    <citation type="submission" date="2021-04" db="EMBL/GenBank/DDBJ databases">
        <title>Phylogenetic analysis of Acidobacteriaceae.</title>
        <authorList>
            <person name="Qiu L."/>
            <person name="Zhang Q."/>
        </authorList>
    </citation>
    <scope>NUCLEOTIDE SEQUENCE</scope>
    <source>
        <strain evidence="2">DSM 25168</strain>
    </source>
</reference>
<feature type="compositionally biased region" description="Polar residues" evidence="1">
    <location>
        <begin position="7"/>
        <end position="22"/>
    </location>
</feature>